<accession>A0A9P8P7U8</accession>
<dbReference type="Proteomes" id="UP000769157">
    <property type="component" value="Unassembled WGS sequence"/>
</dbReference>
<evidence type="ECO:0000313" key="2">
    <source>
        <dbReference type="EMBL" id="KAH3667373.1"/>
    </source>
</evidence>
<reference evidence="2" key="1">
    <citation type="journal article" date="2021" name="Open Biol.">
        <title>Shared evolutionary footprints suggest mitochondrial oxidative damage underlies multiple complex I losses in fungi.</title>
        <authorList>
            <person name="Schikora-Tamarit M.A."/>
            <person name="Marcet-Houben M."/>
            <person name="Nosek J."/>
            <person name="Gabaldon T."/>
        </authorList>
    </citation>
    <scope>NUCLEOTIDE SEQUENCE</scope>
    <source>
        <strain evidence="2">CBS6075</strain>
    </source>
</reference>
<organism evidence="2 3">
    <name type="scientific">Ogataea philodendri</name>
    <dbReference type="NCBI Taxonomy" id="1378263"/>
    <lineage>
        <taxon>Eukaryota</taxon>
        <taxon>Fungi</taxon>
        <taxon>Dikarya</taxon>
        <taxon>Ascomycota</taxon>
        <taxon>Saccharomycotina</taxon>
        <taxon>Pichiomycetes</taxon>
        <taxon>Pichiales</taxon>
        <taxon>Pichiaceae</taxon>
        <taxon>Ogataea</taxon>
    </lineage>
</organism>
<evidence type="ECO:0000313" key="3">
    <source>
        <dbReference type="Proteomes" id="UP000769157"/>
    </source>
</evidence>
<gene>
    <name evidence="2" type="ORF">OGAPHI_003022</name>
</gene>
<evidence type="ECO:0000256" key="1">
    <source>
        <dbReference type="SAM" id="MobiDB-lite"/>
    </source>
</evidence>
<protein>
    <submittedName>
        <fullName evidence="2">Uncharacterized protein</fullName>
    </submittedName>
</protein>
<sequence>MSNVLHTELQQKLSQASLRISGWLGGEGGEKSTASVFEQLPVIKPGAGLDLSTESSKIGDFTSGKSGRKANPAQRNQSRSLQALENRLRNENRTKARRKVEKPRKETKKTSVAAAIDSDSEDELESYDRLSPLGGSSCFSWEWDSALRRSEMEELRPTVDWPDWEFMAKARLELGPAMEEPTEVRLKIELEPTVDAEEMELRL</sequence>
<keyword evidence="3" id="KW-1185">Reference proteome</keyword>
<dbReference type="AlphaFoldDB" id="A0A9P8P7U8"/>
<dbReference type="RefSeq" id="XP_046062185.1">
    <property type="nucleotide sequence ID" value="XM_046203956.1"/>
</dbReference>
<dbReference type="OrthoDB" id="3993124at2759"/>
<feature type="region of interest" description="Disordered" evidence="1">
    <location>
        <begin position="48"/>
        <end position="129"/>
    </location>
</feature>
<feature type="compositionally biased region" description="Polar residues" evidence="1">
    <location>
        <begin position="73"/>
        <end position="83"/>
    </location>
</feature>
<comment type="caution">
    <text evidence="2">The sequence shown here is derived from an EMBL/GenBank/DDBJ whole genome shotgun (WGS) entry which is preliminary data.</text>
</comment>
<feature type="compositionally biased region" description="Basic residues" evidence="1">
    <location>
        <begin position="95"/>
        <end position="107"/>
    </location>
</feature>
<dbReference type="EMBL" id="JAEUBE010000183">
    <property type="protein sequence ID" value="KAH3667373.1"/>
    <property type="molecule type" value="Genomic_DNA"/>
</dbReference>
<dbReference type="GeneID" id="70234989"/>
<proteinExistence type="predicted"/>
<name>A0A9P8P7U8_9ASCO</name>
<reference evidence="2" key="2">
    <citation type="submission" date="2021-01" db="EMBL/GenBank/DDBJ databases">
        <authorList>
            <person name="Schikora-Tamarit M.A."/>
        </authorList>
    </citation>
    <scope>NUCLEOTIDE SEQUENCE</scope>
    <source>
        <strain evidence="2">CBS6075</strain>
    </source>
</reference>